<feature type="region of interest" description="Disordered" evidence="2">
    <location>
        <begin position="23"/>
        <end position="42"/>
    </location>
</feature>
<evidence type="ECO:0000313" key="3">
    <source>
        <dbReference type="EMBL" id="KAD2113028.1"/>
    </source>
</evidence>
<protein>
    <submittedName>
        <fullName evidence="3">Uncharacterized protein</fullName>
    </submittedName>
</protein>
<comment type="caution">
    <text evidence="3">The sequence shown here is derived from an EMBL/GenBank/DDBJ whole genome shotgun (WGS) entry which is preliminary data.</text>
</comment>
<evidence type="ECO:0000256" key="2">
    <source>
        <dbReference type="SAM" id="MobiDB-lite"/>
    </source>
</evidence>
<sequence>MPEDVGYALITSEPTEFALMAVGEDSTPSDQPEADSSDAQLSSSTLEKLFTDACIDAFAKIKKANMLLQQQNQELEQLLANKNSEVEKLIKNKDSQISILKTEKSNLQALFDLQNEKYSTCRDELAQTKVSCKKWVESCKGFKMLLGKQVHSKAKFGIRYNHTSPPEDYAPIDSKINEIVSEPLSPPFSLMKFQP</sequence>
<gene>
    <name evidence="3" type="ORF">E3N88_41811</name>
</gene>
<organism evidence="3 4">
    <name type="scientific">Mikania micrantha</name>
    <name type="common">bitter vine</name>
    <dbReference type="NCBI Taxonomy" id="192012"/>
    <lineage>
        <taxon>Eukaryota</taxon>
        <taxon>Viridiplantae</taxon>
        <taxon>Streptophyta</taxon>
        <taxon>Embryophyta</taxon>
        <taxon>Tracheophyta</taxon>
        <taxon>Spermatophyta</taxon>
        <taxon>Magnoliopsida</taxon>
        <taxon>eudicotyledons</taxon>
        <taxon>Gunneridae</taxon>
        <taxon>Pentapetalae</taxon>
        <taxon>asterids</taxon>
        <taxon>campanulids</taxon>
        <taxon>Asterales</taxon>
        <taxon>Asteraceae</taxon>
        <taxon>Asteroideae</taxon>
        <taxon>Heliantheae alliance</taxon>
        <taxon>Eupatorieae</taxon>
        <taxon>Mikania</taxon>
    </lineage>
</organism>
<keyword evidence="1" id="KW-0175">Coiled coil</keyword>
<reference evidence="3 4" key="1">
    <citation type="submission" date="2019-05" db="EMBL/GenBank/DDBJ databases">
        <title>Mikania micrantha, genome provides insights into the molecular mechanism of rapid growth.</title>
        <authorList>
            <person name="Liu B."/>
        </authorList>
    </citation>
    <scope>NUCLEOTIDE SEQUENCE [LARGE SCALE GENOMIC DNA]</scope>
    <source>
        <strain evidence="3">NLD-2019</strain>
        <tissue evidence="3">Leaf</tissue>
    </source>
</reference>
<dbReference type="AlphaFoldDB" id="A0A5N6LJJ8"/>
<feature type="coiled-coil region" evidence="1">
    <location>
        <begin position="58"/>
        <end position="92"/>
    </location>
</feature>
<name>A0A5N6LJJ8_9ASTR</name>
<evidence type="ECO:0000256" key="1">
    <source>
        <dbReference type="SAM" id="Coils"/>
    </source>
</evidence>
<keyword evidence="4" id="KW-1185">Reference proteome</keyword>
<dbReference type="Proteomes" id="UP000326396">
    <property type="component" value="Unassembled WGS sequence"/>
</dbReference>
<accession>A0A5N6LJJ8</accession>
<proteinExistence type="predicted"/>
<dbReference type="EMBL" id="SZYD01000169">
    <property type="protein sequence ID" value="KAD2113028.1"/>
    <property type="molecule type" value="Genomic_DNA"/>
</dbReference>
<evidence type="ECO:0000313" key="4">
    <source>
        <dbReference type="Proteomes" id="UP000326396"/>
    </source>
</evidence>